<organism evidence="21 22">
    <name type="scientific">Agromyces atrinae</name>
    <dbReference type="NCBI Taxonomy" id="592376"/>
    <lineage>
        <taxon>Bacteria</taxon>
        <taxon>Bacillati</taxon>
        <taxon>Actinomycetota</taxon>
        <taxon>Actinomycetes</taxon>
        <taxon>Micrococcales</taxon>
        <taxon>Microbacteriaceae</taxon>
        <taxon>Agromyces</taxon>
    </lineage>
</organism>
<keyword evidence="12" id="KW-0067">ATP-binding</keyword>
<dbReference type="FunFam" id="3.40.50.300:FF:000527">
    <property type="entry name" value="Tyrosine-protein kinase etk"/>
    <property type="match status" value="1"/>
</dbReference>
<keyword evidence="7" id="KW-0997">Cell inner membrane</keyword>
<feature type="domain" description="AAA" evidence="20">
    <location>
        <begin position="274"/>
        <end position="391"/>
    </location>
</feature>
<dbReference type="InterPro" id="IPR005702">
    <property type="entry name" value="Wzc-like_C"/>
</dbReference>
<feature type="compositionally biased region" description="Basic and acidic residues" evidence="17">
    <location>
        <begin position="463"/>
        <end position="472"/>
    </location>
</feature>
<evidence type="ECO:0000256" key="3">
    <source>
        <dbReference type="ARBA" id="ARBA00007316"/>
    </source>
</evidence>
<evidence type="ECO:0000256" key="16">
    <source>
        <dbReference type="ARBA" id="ARBA00051245"/>
    </source>
</evidence>
<feature type="region of interest" description="Disordered" evidence="17">
    <location>
        <begin position="463"/>
        <end position="484"/>
    </location>
</feature>
<evidence type="ECO:0000313" key="21">
    <source>
        <dbReference type="EMBL" id="RXZ85886.1"/>
    </source>
</evidence>
<evidence type="ECO:0000259" key="19">
    <source>
        <dbReference type="Pfam" id="PF02706"/>
    </source>
</evidence>
<dbReference type="EMBL" id="SDPM01000006">
    <property type="protein sequence ID" value="RXZ85886.1"/>
    <property type="molecule type" value="Genomic_DNA"/>
</dbReference>
<evidence type="ECO:0000256" key="11">
    <source>
        <dbReference type="ARBA" id="ARBA00022777"/>
    </source>
</evidence>
<evidence type="ECO:0000256" key="10">
    <source>
        <dbReference type="ARBA" id="ARBA00022741"/>
    </source>
</evidence>
<proteinExistence type="inferred from homology"/>
<dbReference type="InterPro" id="IPR027417">
    <property type="entry name" value="P-loop_NTPase"/>
</dbReference>
<evidence type="ECO:0000256" key="5">
    <source>
        <dbReference type="ARBA" id="ARBA00011903"/>
    </source>
</evidence>
<keyword evidence="22" id="KW-1185">Reference proteome</keyword>
<dbReference type="InterPro" id="IPR003856">
    <property type="entry name" value="LPS_length_determ_N"/>
</dbReference>
<dbReference type="InterPro" id="IPR025669">
    <property type="entry name" value="AAA_dom"/>
</dbReference>
<dbReference type="Pfam" id="PF02706">
    <property type="entry name" value="Wzz"/>
    <property type="match status" value="1"/>
</dbReference>
<evidence type="ECO:0000256" key="4">
    <source>
        <dbReference type="ARBA" id="ARBA00008883"/>
    </source>
</evidence>
<dbReference type="SUPFAM" id="SSF52540">
    <property type="entry name" value="P-loop containing nucleoside triphosphate hydrolases"/>
    <property type="match status" value="1"/>
</dbReference>
<comment type="catalytic activity">
    <reaction evidence="16">
        <text>L-tyrosyl-[protein] + ATP = O-phospho-L-tyrosyl-[protein] + ADP + H(+)</text>
        <dbReference type="Rhea" id="RHEA:10596"/>
        <dbReference type="Rhea" id="RHEA-COMP:10136"/>
        <dbReference type="Rhea" id="RHEA-COMP:20101"/>
        <dbReference type="ChEBI" id="CHEBI:15378"/>
        <dbReference type="ChEBI" id="CHEBI:30616"/>
        <dbReference type="ChEBI" id="CHEBI:46858"/>
        <dbReference type="ChEBI" id="CHEBI:61978"/>
        <dbReference type="ChEBI" id="CHEBI:456216"/>
        <dbReference type="EC" id="2.7.10.2"/>
    </reaction>
</comment>
<evidence type="ECO:0000256" key="2">
    <source>
        <dbReference type="ARBA" id="ARBA00006683"/>
    </source>
</evidence>
<comment type="similarity">
    <text evidence="4">Belongs to the etk/wzc family.</text>
</comment>
<dbReference type="PANTHER" id="PTHR32309:SF13">
    <property type="entry name" value="FERRIC ENTEROBACTIN TRANSPORT PROTEIN FEPE"/>
    <property type="match status" value="1"/>
</dbReference>
<dbReference type="GO" id="GO:0004715">
    <property type="term" value="F:non-membrane spanning protein tyrosine kinase activity"/>
    <property type="evidence" value="ECO:0007669"/>
    <property type="project" value="UniProtKB-EC"/>
</dbReference>
<dbReference type="PANTHER" id="PTHR32309">
    <property type="entry name" value="TYROSINE-PROTEIN KINASE"/>
    <property type="match status" value="1"/>
</dbReference>
<keyword evidence="8 21" id="KW-0808">Transferase</keyword>
<evidence type="ECO:0000256" key="18">
    <source>
        <dbReference type="SAM" id="Phobius"/>
    </source>
</evidence>
<dbReference type="GO" id="GO:0042802">
    <property type="term" value="F:identical protein binding"/>
    <property type="evidence" value="ECO:0007669"/>
    <property type="project" value="UniProtKB-ARBA"/>
</dbReference>
<accession>A0A4V1R246</accession>
<dbReference type="EC" id="2.7.10.2" evidence="5"/>
<comment type="subcellular location">
    <subcellularLocation>
        <location evidence="1">Cell inner membrane</location>
        <topology evidence="1">Multi-pass membrane protein</topology>
    </subcellularLocation>
</comment>
<sequence length="484" mass="51147">MELRDYIRILRKRWVLIALLTLIGLGAAAGYSILQTPKFTSSAKVFVSTSGGETVGELAQGNTFTQQRVKTYASLATTPIVLLPVIADLGIDRSSESLARNVTASAPLNETLIEITVVDDDPALAAELATEISESLTNVVETIEKTNSEGASPVRLTLVQHASVPQSPTSPNVPLNLALGTLVGLALGIGLAVLLETLDTRIRNERDVELVSDRPIIGGIAYDAKAGERPLIVHVDPRSPRAESFRTLRTNLQFLDVGHPSRAFVVTSSIESEGKSTTAANLAIALGDAGARVLLVDADLRRPKVDQYMGIEGGAGLTDLLIGRAELQDVVQKWGRGQLYVLPAGRIPPNPSELLGSAAMVRLLEEFSGAFDVVLFDAPPLLPVTDAAILSRVVAGAIVVVAAGRTHKNQLKGAVGALENVGATISGFVLTMMPTKGPDAYGYGRYGYGYGYGYGVEEGEKAEKADKAERAAKKAKKDAKTSAS</sequence>
<comment type="similarity">
    <text evidence="2">Belongs to the CpsC/CapA family.</text>
</comment>
<evidence type="ECO:0000256" key="6">
    <source>
        <dbReference type="ARBA" id="ARBA00022475"/>
    </source>
</evidence>
<evidence type="ECO:0000313" key="22">
    <source>
        <dbReference type="Proteomes" id="UP000292686"/>
    </source>
</evidence>
<keyword evidence="11 21" id="KW-0418">Kinase</keyword>
<evidence type="ECO:0000256" key="12">
    <source>
        <dbReference type="ARBA" id="ARBA00022840"/>
    </source>
</evidence>
<evidence type="ECO:0000256" key="1">
    <source>
        <dbReference type="ARBA" id="ARBA00004429"/>
    </source>
</evidence>
<dbReference type="Proteomes" id="UP000292686">
    <property type="component" value="Unassembled WGS sequence"/>
</dbReference>
<dbReference type="AlphaFoldDB" id="A0A4V1R246"/>
<comment type="similarity">
    <text evidence="3">Belongs to the CpsD/CapB family.</text>
</comment>
<dbReference type="NCBIfam" id="TIGR01007">
    <property type="entry name" value="eps_fam"/>
    <property type="match status" value="1"/>
</dbReference>
<evidence type="ECO:0000256" key="9">
    <source>
        <dbReference type="ARBA" id="ARBA00022692"/>
    </source>
</evidence>
<evidence type="ECO:0000256" key="13">
    <source>
        <dbReference type="ARBA" id="ARBA00022989"/>
    </source>
</evidence>
<dbReference type="RefSeq" id="WP_129175376.1">
    <property type="nucleotide sequence ID" value="NZ_JACCBI010000001.1"/>
</dbReference>
<keyword evidence="15" id="KW-0829">Tyrosine-protein kinase</keyword>
<name>A0A4V1R246_9MICO</name>
<keyword evidence="9 18" id="KW-0812">Transmembrane</keyword>
<feature type="transmembrane region" description="Helical" evidence="18">
    <location>
        <begin position="175"/>
        <end position="195"/>
    </location>
</feature>
<evidence type="ECO:0000259" key="20">
    <source>
        <dbReference type="Pfam" id="PF13614"/>
    </source>
</evidence>
<keyword evidence="13 18" id="KW-1133">Transmembrane helix</keyword>
<feature type="domain" description="Polysaccharide chain length determinant N-terminal" evidence="19">
    <location>
        <begin position="2"/>
        <end position="89"/>
    </location>
</feature>
<keyword evidence="6" id="KW-1003">Cell membrane</keyword>
<protein>
    <recommendedName>
        <fullName evidence="5">non-specific protein-tyrosine kinase</fullName>
        <ecNumber evidence="5">2.7.10.2</ecNumber>
    </recommendedName>
</protein>
<evidence type="ECO:0000256" key="14">
    <source>
        <dbReference type="ARBA" id="ARBA00023136"/>
    </source>
</evidence>
<reference evidence="21 22" key="1">
    <citation type="submission" date="2019-01" db="EMBL/GenBank/DDBJ databases">
        <title>Agromyces.</title>
        <authorList>
            <person name="Li J."/>
        </authorList>
    </citation>
    <scope>NUCLEOTIDE SEQUENCE [LARGE SCALE GENOMIC DNA]</scope>
    <source>
        <strain evidence="21 22">DSM 23870</strain>
    </source>
</reference>
<keyword evidence="14 18" id="KW-0472">Membrane</keyword>
<evidence type="ECO:0000256" key="17">
    <source>
        <dbReference type="SAM" id="MobiDB-lite"/>
    </source>
</evidence>
<gene>
    <name evidence="21" type="ORF">ESP50_11750</name>
</gene>
<evidence type="ECO:0000256" key="7">
    <source>
        <dbReference type="ARBA" id="ARBA00022519"/>
    </source>
</evidence>
<evidence type="ECO:0000256" key="15">
    <source>
        <dbReference type="ARBA" id="ARBA00023137"/>
    </source>
</evidence>
<dbReference type="GO" id="GO:0005524">
    <property type="term" value="F:ATP binding"/>
    <property type="evidence" value="ECO:0007669"/>
    <property type="project" value="UniProtKB-KW"/>
</dbReference>
<comment type="caution">
    <text evidence="21">The sequence shown here is derived from an EMBL/GenBank/DDBJ whole genome shotgun (WGS) entry which is preliminary data.</text>
</comment>
<dbReference type="GO" id="GO:0005886">
    <property type="term" value="C:plasma membrane"/>
    <property type="evidence" value="ECO:0007669"/>
    <property type="project" value="UniProtKB-SubCell"/>
</dbReference>
<dbReference type="InterPro" id="IPR050445">
    <property type="entry name" value="Bact_polysacc_biosynth/exp"/>
</dbReference>
<dbReference type="Gene3D" id="3.40.50.300">
    <property type="entry name" value="P-loop containing nucleotide triphosphate hydrolases"/>
    <property type="match status" value="1"/>
</dbReference>
<dbReference type="CDD" id="cd05387">
    <property type="entry name" value="BY-kinase"/>
    <property type="match status" value="1"/>
</dbReference>
<evidence type="ECO:0000256" key="8">
    <source>
        <dbReference type="ARBA" id="ARBA00022679"/>
    </source>
</evidence>
<dbReference type="OrthoDB" id="9812433at2"/>
<dbReference type="Pfam" id="PF13614">
    <property type="entry name" value="AAA_31"/>
    <property type="match status" value="1"/>
</dbReference>
<keyword evidence="10" id="KW-0547">Nucleotide-binding</keyword>